<protein>
    <recommendedName>
        <fullName evidence="3">Secreted protein</fullName>
    </recommendedName>
</protein>
<evidence type="ECO:0000313" key="1">
    <source>
        <dbReference type="EMBL" id="MFB9449049.1"/>
    </source>
</evidence>
<comment type="caution">
    <text evidence="1">The sequence shown here is derived from an EMBL/GenBank/DDBJ whole genome shotgun (WGS) entry which is preliminary data.</text>
</comment>
<keyword evidence="2" id="KW-1185">Reference proteome</keyword>
<name>A0ABV5MJQ4_9ACTN</name>
<organism evidence="1 2">
    <name type="scientific">Dactylosporangium vinaceum</name>
    <dbReference type="NCBI Taxonomy" id="53362"/>
    <lineage>
        <taxon>Bacteria</taxon>
        <taxon>Bacillati</taxon>
        <taxon>Actinomycetota</taxon>
        <taxon>Actinomycetes</taxon>
        <taxon>Micromonosporales</taxon>
        <taxon>Micromonosporaceae</taxon>
        <taxon>Dactylosporangium</taxon>
    </lineage>
</organism>
<dbReference type="RefSeq" id="WP_223092728.1">
    <property type="nucleotide sequence ID" value="NZ_CP061913.1"/>
</dbReference>
<gene>
    <name evidence="1" type="ORF">ACFFTR_38740</name>
</gene>
<dbReference type="Proteomes" id="UP001589608">
    <property type="component" value="Unassembled WGS sequence"/>
</dbReference>
<reference evidence="1 2" key="1">
    <citation type="submission" date="2024-09" db="EMBL/GenBank/DDBJ databases">
        <authorList>
            <person name="Sun Q."/>
            <person name="Mori K."/>
        </authorList>
    </citation>
    <scope>NUCLEOTIDE SEQUENCE [LARGE SCALE GENOMIC DNA]</scope>
    <source>
        <strain evidence="1 2">JCM 3307</strain>
    </source>
</reference>
<accession>A0ABV5MJQ4</accession>
<evidence type="ECO:0000313" key="2">
    <source>
        <dbReference type="Proteomes" id="UP001589608"/>
    </source>
</evidence>
<proteinExistence type="predicted"/>
<dbReference type="EMBL" id="JBHMCA010000063">
    <property type="protein sequence ID" value="MFB9449049.1"/>
    <property type="molecule type" value="Genomic_DNA"/>
</dbReference>
<evidence type="ECO:0008006" key="3">
    <source>
        <dbReference type="Google" id="ProtNLM"/>
    </source>
</evidence>
<sequence length="80" mass="8465">MKRLQILLQLFGAGAMLAQREGLALAAAGLAMLLDIPRSGGVSARARLPLKVVGARDHVDHLDHLGRPRPVGPEVEPIGE</sequence>